<evidence type="ECO:0000313" key="1">
    <source>
        <dbReference type="EMBL" id="CRL41851.1"/>
    </source>
</evidence>
<proteinExistence type="predicted"/>
<keyword evidence="2" id="KW-1185">Reference proteome</keyword>
<dbReference type="Pfam" id="PF14907">
    <property type="entry name" value="NTP_transf_5"/>
    <property type="match status" value="1"/>
</dbReference>
<evidence type="ECO:0000313" key="2">
    <source>
        <dbReference type="Proteomes" id="UP000049472"/>
    </source>
</evidence>
<protein>
    <recommendedName>
        <fullName evidence="3">Nucleotidyltransferase family protein</fullName>
    </recommendedName>
</protein>
<evidence type="ECO:0008006" key="3">
    <source>
        <dbReference type="Google" id="ProtNLM"/>
    </source>
</evidence>
<accession>A0A0M6WVX2</accession>
<sequence>MTNTQKELLQALRCFMQGDEEYHLPERFSQLKELCDLAAMHKILAIIYEMIRRDSVLLLEENAPLAARWKKSAIAEVMLQVQRTAGFLELYQKLQKEGVHPLVVKGLICRSFYEKPDFRISADEDLLLRKEEFETFDRILLEEGYKRQELDPKDLPYEIPYRNPRNQVYIELHFSLFAEGEGAYGHLNQEFAGAFDRCICEHIEGVDIKTLSPTDHMFYLICHSFKHFLHSGFGIRQVCDMVMMAKHYTTRIDWREIQDKLAQLRMDTFFSALAKIGREYLGCSWEKTGYVDDTQERVDCMPLLVDLLEGGVYGGSTMERRHSANMTLEAARRGKKATASSVLSSLFPGVSYMKGHYVWLCKYPWLLPAAWVMRLFGYAADRKHTEDQSSLEIGKKRVELLRKYHVID</sequence>
<dbReference type="InterPro" id="IPR039498">
    <property type="entry name" value="NTP_transf_5"/>
</dbReference>
<dbReference type="EMBL" id="CVRQ01000053">
    <property type="protein sequence ID" value="CRL41851.1"/>
    <property type="molecule type" value="Genomic_DNA"/>
</dbReference>
<organism evidence="1 2">
    <name type="scientific">Agathobacter rectalis</name>
    <dbReference type="NCBI Taxonomy" id="39491"/>
    <lineage>
        <taxon>Bacteria</taxon>
        <taxon>Bacillati</taxon>
        <taxon>Bacillota</taxon>
        <taxon>Clostridia</taxon>
        <taxon>Lachnospirales</taxon>
        <taxon>Lachnospiraceae</taxon>
        <taxon>Agathobacter</taxon>
    </lineage>
</organism>
<reference evidence="2" key="1">
    <citation type="submission" date="2015-05" db="EMBL/GenBank/DDBJ databases">
        <authorList>
            <consortium name="Pathogen Informatics"/>
        </authorList>
    </citation>
    <scope>NUCLEOTIDE SEQUENCE [LARGE SCALE GENOMIC DNA]</scope>
    <source>
        <strain evidence="2">T1-815</strain>
    </source>
</reference>
<name>A0A0M6WVX2_9FIRM</name>
<dbReference type="AlphaFoldDB" id="A0A0M6WVX2"/>
<dbReference type="Proteomes" id="UP000049472">
    <property type="component" value="Unassembled WGS sequence"/>
</dbReference>
<gene>
    <name evidence="1" type="ORF">T1815_28141</name>
</gene>